<evidence type="ECO:0000313" key="2">
    <source>
        <dbReference type="EMBL" id="CAP93872.1"/>
    </source>
</evidence>
<protein>
    <submittedName>
        <fullName evidence="2">Uncharacterized protein</fullName>
    </submittedName>
</protein>
<dbReference type="EMBL" id="AM920431">
    <property type="protein sequence ID" value="CAP93872.1"/>
    <property type="molecule type" value="Genomic_DNA"/>
</dbReference>
<reference evidence="2 3" key="1">
    <citation type="journal article" date="2008" name="Nat. Biotechnol.">
        <title>Genome sequencing and analysis of the filamentous fungus Penicillium chrysogenum.</title>
        <authorList>
            <person name="van den Berg M.A."/>
            <person name="Albang R."/>
            <person name="Albermann K."/>
            <person name="Badger J.H."/>
            <person name="Daran J.-M."/>
            <person name="Driessen A.J.M."/>
            <person name="Garcia-Estrada C."/>
            <person name="Fedorova N.D."/>
            <person name="Harris D.M."/>
            <person name="Heijne W.H.M."/>
            <person name="Joardar V.S."/>
            <person name="Kiel J.A.K.W."/>
            <person name="Kovalchuk A."/>
            <person name="Martin J.F."/>
            <person name="Nierman W.C."/>
            <person name="Nijland J.G."/>
            <person name="Pronk J.T."/>
            <person name="Roubos J.A."/>
            <person name="van der Klei I.J."/>
            <person name="van Peij N.N.M.E."/>
            <person name="Veenhuis M."/>
            <person name="von Doehren H."/>
            <person name="Wagner C."/>
            <person name="Wortman J.R."/>
            <person name="Bovenberg R.A.L."/>
        </authorList>
    </citation>
    <scope>NUCLEOTIDE SEQUENCE [LARGE SCALE GENOMIC DNA]</scope>
    <source>
        <strain evidence="3">ATCC 28089 / DSM 1075 / NRRL 1951 / Wisconsin 54-1255</strain>
    </source>
</reference>
<dbReference type="HOGENOM" id="CLU_1619584_0_0_1"/>
<accession>B6H9U2</accession>
<feature type="region of interest" description="Disordered" evidence="1">
    <location>
        <begin position="1"/>
        <end position="86"/>
    </location>
</feature>
<feature type="compositionally biased region" description="Basic and acidic residues" evidence="1">
    <location>
        <begin position="67"/>
        <end position="86"/>
    </location>
</feature>
<organism evidence="2 3">
    <name type="scientific">Penicillium rubens (strain ATCC 28089 / DSM 1075 / NRRL 1951 / Wisconsin 54-1255)</name>
    <name type="common">Penicillium chrysogenum</name>
    <dbReference type="NCBI Taxonomy" id="500485"/>
    <lineage>
        <taxon>Eukaryota</taxon>
        <taxon>Fungi</taxon>
        <taxon>Dikarya</taxon>
        <taxon>Ascomycota</taxon>
        <taxon>Pezizomycotina</taxon>
        <taxon>Eurotiomycetes</taxon>
        <taxon>Eurotiomycetidae</taxon>
        <taxon>Eurotiales</taxon>
        <taxon>Aspergillaceae</taxon>
        <taxon>Penicillium</taxon>
        <taxon>Penicillium chrysogenum species complex</taxon>
    </lineage>
</organism>
<evidence type="ECO:0000256" key="1">
    <source>
        <dbReference type="SAM" id="MobiDB-lite"/>
    </source>
</evidence>
<dbReference type="OrthoDB" id="2279190at2759"/>
<evidence type="ECO:0000313" key="3">
    <source>
        <dbReference type="Proteomes" id="UP000000724"/>
    </source>
</evidence>
<feature type="compositionally biased region" description="Polar residues" evidence="1">
    <location>
        <begin position="1"/>
        <end position="10"/>
    </location>
</feature>
<dbReference type="AlphaFoldDB" id="B6H9U2"/>
<sequence>MQQDPSSQVGKANPRFDPCSSAPTPGRGKRKTREGSESSSPGDPIESLVDPEVMAKAGPLVGPGAARELDKRQREQSGNQEEEKGSLNIKIHLDLHAKFHNEVKSLPQNRTISLLTDTRNLQHKQADESIISNSSACCHCQVSEGNADVSSIITVPAVTRQVLR</sequence>
<gene>
    <name evidence="2" type="ORF">Pc16g12020</name>
    <name evidence="2" type="ORF">PCH_Pc16g12020</name>
</gene>
<dbReference type="VEuPathDB" id="FungiDB:PCH_Pc16g12020"/>
<keyword evidence="3" id="KW-1185">Reference proteome</keyword>
<name>B6H9U2_PENRW</name>
<proteinExistence type="predicted"/>
<dbReference type="Proteomes" id="UP000000724">
    <property type="component" value="Contig Pc00c16"/>
</dbReference>